<name>A0A074RNP3_9AGAM</name>
<dbReference type="Pfam" id="PF17667">
    <property type="entry name" value="Pkinase_fungal"/>
    <property type="match status" value="1"/>
</dbReference>
<reference evidence="3 4" key="1">
    <citation type="submission" date="2013-12" db="EMBL/GenBank/DDBJ databases">
        <authorList>
            <person name="Cubeta M."/>
            <person name="Pakala S."/>
            <person name="Fedorova N."/>
            <person name="Thomas E."/>
            <person name="Dean R."/>
            <person name="Jabaji S."/>
            <person name="Neate S."/>
            <person name="Toda T."/>
            <person name="Tavantzis S."/>
            <person name="Vilgalys R."/>
            <person name="Bharathan N."/>
            <person name="Pakala S."/>
            <person name="Losada L.S."/>
            <person name="Zafar N."/>
            <person name="Nierman W."/>
        </authorList>
    </citation>
    <scope>NUCLEOTIDE SEQUENCE [LARGE SCALE GENOMIC DNA]</scope>
    <source>
        <strain evidence="3 4">123E</strain>
    </source>
</reference>
<gene>
    <name evidence="3" type="ORF">V565_208410</name>
</gene>
<dbReference type="Proteomes" id="UP000027456">
    <property type="component" value="Unassembled WGS sequence"/>
</dbReference>
<comment type="caution">
    <text evidence="3">The sequence shown here is derived from an EMBL/GenBank/DDBJ whole genome shotgun (WGS) entry which is preliminary data.</text>
</comment>
<evidence type="ECO:0000313" key="3">
    <source>
        <dbReference type="EMBL" id="KEP46273.1"/>
    </source>
</evidence>
<evidence type="ECO:0000313" key="4">
    <source>
        <dbReference type="Proteomes" id="UP000027456"/>
    </source>
</evidence>
<organism evidence="3 4">
    <name type="scientific">Rhizoctonia solani 123E</name>
    <dbReference type="NCBI Taxonomy" id="1423351"/>
    <lineage>
        <taxon>Eukaryota</taxon>
        <taxon>Fungi</taxon>
        <taxon>Dikarya</taxon>
        <taxon>Basidiomycota</taxon>
        <taxon>Agaricomycotina</taxon>
        <taxon>Agaricomycetes</taxon>
        <taxon>Cantharellales</taxon>
        <taxon>Ceratobasidiaceae</taxon>
        <taxon>Rhizoctonia</taxon>
    </lineage>
</organism>
<feature type="region of interest" description="Disordered" evidence="1">
    <location>
        <begin position="1"/>
        <end position="35"/>
    </location>
</feature>
<dbReference type="OrthoDB" id="5569250at2759"/>
<evidence type="ECO:0000259" key="2">
    <source>
        <dbReference type="Pfam" id="PF17667"/>
    </source>
</evidence>
<sequence>MAVPYPLSDQTRKGVYSGDTHSASGAYKGIQTPIPTTHLNPESVPEHARKRLKMRIINTGNDHSLNGVHSLRELLCAMYDACAKVIVQRNLYHKRQILHRSIGDKSIMFIPDTNKHQEREWRGLAGVKCVNQVLAKDKDLDPEPTCLLFDFDSSAELEAEWRRDGPTKCTGAPRFIARSVASGELLSKLGFSSTDVDMPSMEGVLAEYRQFMHTTEYQHGIRSTQSEVEFSHRLFHDAESTFWVIAWTLARSIGEGSELKEKPHAHFRRFYHIIDRHLPSPGDLDSRLGIGALSGRYWESVMHPDLAMLAPMLGKMFRYIWPEWTYRPELNPEHAHEALMRLLLAEIIRIKNDGTDPIIDIGGQGIPPLPVDMMY</sequence>
<evidence type="ECO:0000256" key="1">
    <source>
        <dbReference type="SAM" id="MobiDB-lite"/>
    </source>
</evidence>
<dbReference type="InterPro" id="IPR040976">
    <property type="entry name" value="Pkinase_fungal"/>
</dbReference>
<accession>A0A074RNP3</accession>
<proteinExistence type="predicted"/>
<dbReference type="HOGENOM" id="CLU_055327_0_0_1"/>
<dbReference type="EMBL" id="AZST01001189">
    <property type="protein sequence ID" value="KEP46273.1"/>
    <property type="molecule type" value="Genomic_DNA"/>
</dbReference>
<keyword evidence="4" id="KW-1185">Reference proteome</keyword>
<dbReference type="AlphaFoldDB" id="A0A074RNP3"/>
<feature type="domain" description="Fungal-type protein kinase" evidence="2">
    <location>
        <begin position="43"/>
        <end position="248"/>
    </location>
</feature>
<protein>
    <recommendedName>
        <fullName evidence="2">Fungal-type protein kinase domain-containing protein</fullName>
    </recommendedName>
</protein>